<accession>A0A317FKT4</accession>
<feature type="signal peptide" evidence="1">
    <location>
        <begin position="1"/>
        <end position="23"/>
    </location>
</feature>
<evidence type="ECO:0000313" key="3">
    <source>
        <dbReference type="Proteomes" id="UP000245765"/>
    </source>
</evidence>
<organism evidence="2 3">
    <name type="scientific">Falsiroseomonas bella</name>
    <dbReference type="NCBI Taxonomy" id="2184016"/>
    <lineage>
        <taxon>Bacteria</taxon>
        <taxon>Pseudomonadati</taxon>
        <taxon>Pseudomonadota</taxon>
        <taxon>Alphaproteobacteria</taxon>
        <taxon>Acetobacterales</taxon>
        <taxon>Roseomonadaceae</taxon>
        <taxon>Falsiroseomonas</taxon>
    </lineage>
</organism>
<proteinExistence type="predicted"/>
<name>A0A317FKT4_9PROT</name>
<dbReference type="EMBL" id="QGNA01000001">
    <property type="protein sequence ID" value="PWS39173.1"/>
    <property type="molecule type" value="Genomic_DNA"/>
</dbReference>
<comment type="caution">
    <text evidence="2">The sequence shown here is derived from an EMBL/GenBank/DDBJ whole genome shotgun (WGS) entry which is preliminary data.</text>
</comment>
<evidence type="ECO:0000256" key="1">
    <source>
        <dbReference type="SAM" id="SignalP"/>
    </source>
</evidence>
<reference evidence="3" key="1">
    <citation type="submission" date="2018-05" db="EMBL/GenBank/DDBJ databases">
        <authorList>
            <person name="Du Z."/>
            <person name="Wang X."/>
        </authorList>
    </citation>
    <scope>NUCLEOTIDE SEQUENCE [LARGE SCALE GENOMIC DNA]</scope>
    <source>
        <strain evidence="3">CQN31</strain>
    </source>
</reference>
<dbReference type="OrthoDB" id="7180976at2"/>
<protein>
    <submittedName>
        <fullName evidence="2">Uncharacterized protein</fullName>
    </submittedName>
</protein>
<evidence type="ECO:0000313" key="2">
    <source>
        <dbReference type="EMBL" id="PWS39173.1"/>
    </source>
</evidence>
<dbReference type="AlphaFoldDB" id="A0A317FKT4"/>
<keyword evidence="1" id="KW-0732">Signal</keyword>
<keyword evidence="3" id="KW-1185">Reference proteome</keyword>
<dbReference type="Proteomes" id="UP000245765">
    <property type="component" value="Unassembled WGS sequence"/>
</dbReference>
<sequence>MLGRIVASLSLAFLLAASLGAEAQAQAQCRPGFVWRGAFRGDFVCVTPQTREETRDENMMARSGWVPGGGAYGQFTCVSGLVWRNAGPNDVVCVTPRSRDRAAADNAAAASRVAGAAGVPMQRQVPEAASYRVGDWSRWARSDGVEYRYRWGWNPRDQAYARNIDAIFEVRNPRGEAWRGTARSTACEQETLSRMQDVVLAPGETREVRFRTPNCGTLEQPFFRGGVARTHRID</sequence>
<gene>
    <name evidence="2" type="ORF">DFH01_08025</name>
</gene>
<feature type="chain" id="PRO_5016262700" evidence="1">
    <location>
        <begin position="24"/>
        <end position="234"/>
    </location>
</feature>
<dbReference type="RefSeq" id="WP_109869794.1">
    <property type="nucleotide sequence ID" value="NZ_QGNA01000001.1"/>
</dbReference>